<dbReference type="Proteomes" id="UP000247744">
    <property type="component" value="Unassembled WGS sequence"/>
</dbReference>
<dbReference type="InterPro" id="IPR002052">
    <property type="entry name" value="DNA_methylase_N6_adenine_CS"/>
</dbReference>
<dbReference type="PROSITE" id="PS00092">
    <property type="entry name" value="N6_MTASE"/>
    <property type="match status" value="1"/>
</dbReference>
<comment type="caution">
    <text evidence="3">The sequence shown here is derived from an EMBL/GenBank/DDBJ whole genome shotgun (WGS) entry which is preliminary data.</text>
</comment>
<dbReference type="NCBIfam" id="TIGR00095">
    <property type="entry name" value="16S rRNA (guanine(966)-N(2))-methyltransferase RsmD"/>
    <property type="match status" value="1"/>
</dbReference>
<evidence type="ECO:0000313" key="4">
    <source>
        <dbReference type="Proteomes" id="UP000247744"/>
    </source>
</evidence>
<protein>
    <submittedName>
        <fullName evidence="3">16S rRNA (Guanine(966)-N(2))-methyltransferase RsmD</fullName>
    </submittedName>
</protein>
<dbReference type="PIRSF" id="PIRSF004553">
    <property type="entry name" value="CHP00095"/>
    <property type="match status" value="1"/>
</dbReference>
<keyword evidence="1 3" id="KW-0489">Methyltransferase</keyword>
<dbReference type="GO" id="GO:0031167">
    <property type="term" value="P:rRNA methylation"/>
    <property type="evidence" value="ECO:0007669"/>
    <property type="project" value="InterPro"/>
</dbReference>
<dbReference type="Pfam" id="PF03602">
    <property type="entry name" value="Cons_hypoth95"/>
    <property type="match status" value="1"/>
</dbReference>
<keyword evidence="2 3" id="KW-0808">Transferase</keyword>
<dbReference type="Gene3D" id="3.40.50.150">
    <property type="entry name" value="Vaccinia Virus protein VP39"/>
    <property type="match status" value="1"/>
</dbReference>
<dbReference type="InterPro" id="IPR029063">
    <property type="entry name" value="SAM-dependent_MTases_sf"/>
</dbReference>
<dbReference type="PANTHER" id="PTHR43542:SF1">
    <property type="entry name" value="METHYLTRANSFERASE"/>
    <property type="match status" value="1"/>
</dbReference>
<dbReference type="GO" id="GO:0008168">
    <property type="term" value="F:methyltransferase activity"/>
    <property type="evidence" value="ECO:0007669"/>
    <property type="project" value="UniProtKB-KW"/>
</dbReference>
<dbReference type="OrthoDB" id="9803017at2"/>
<dbReference type="EMBL" id="QGLL01000001">
    <property type="protein sequence ID" value="PXY85834.1"/>
    <property type="molecule type" value="Genomic_DNA"/>
</dbReference>
<evidence type="ECO:0000313" key="3">
    <source>
        <dbReference type="EMBL" id="PXY85834.1"/>
    </source>
</evidence>
<reference evidence="3 4" key="1">
    <citation type="submission" date="2018-05" db="EMBL/GenBank/DDBJ databases">
        <title>Reference genomes for bee gut microbiota database.</title>
        <authorList>
            <person name="Ellegaard K.M."/>
        </authorList>
    </citation>
    <scope>NUCLEOTIDE SEQUENCE [LARGE SCALE GENOMIC DNA]</scope>
    <source>
        <strain evidence="3 4">ESL0200</strain>
    </source>
</reference>
<dbReference type="PANTHER" id="PTHR43542">
    <property type="entry name" value="METHYLTRANSFERASE"/>
    <property type="match status" value="1"/>
</dbReference>
<name>A0A318MIG6_9BIFI</name>
<evidence type="ECO:0000256" key="1">
    <source>
        <dbReference type="ARBA" id="ARBA00022603"/>
    </source>
</evidence>
<evidence type="ECO:0000256" key="2">
    <source>
        <dbReference type="ARBA" id="ARBA00022679"/>
    </source>
</evidence>
<dbReference type="CDD" id="cd02440">
    <property type="entry name" value="AdoMet_MTases"/>
    <property type="match status" value="1"/>
</dbReference>
<dbReference type="GO" id="GO:0003676">
    <property type="term" value="F:nucleic acid binding"/>
    <property type="evidence" value="ECO:0007669"/>
    <property type="project" value="InterPro"/>
</dbReference>
<dbReference type="AlphaFoldDB" id="A0A318MIG6"/>
<organism evidence="3 4">
    <name type="scientific">Bifidobacterium asteroides</name>
    <dbReference type="NCBI Taxonomy" id="1684"/>
    <lineage>
        <taxon>Bacteria</taxon>
        <taxon>Bacillati</taxon>
        <taxon>Actinomycetota</taxon>
        <taxon>Actinomycetes</taxon>
        <taxon>Bifidobacteriales</taxon>
        <taxon>Bifidobacteriaceae</taxon>
        <taxon>Bifidobacterium</taxon>
    </lineage>
</organism>
<gene>
    <name evidence="3" type="primary">rsmD</name>
    <name evidence="3" type="ORF">DKK75_01315</name>
</gene>
<sequence>MHIIAGRFKGFPLPAALKGTRPTTDRTKEAIFSHLESEDRLSGAQVLDLFAGTGALGFEALSRGAQNLVAVESSGRVAGLLSRSAAGLRHHPAWDSDMDIRVSRSRAERFARPLSSGHEDAGLSEACFDLVFMDPPYDLSTEECQSIMTDLTAREMVDDGGMIILERSTRTQPPTAPEGWAIDHARTYGETAVYYITAR</sequence>
<dbReference type="SUPFAM" id="SSF53335">
    <property type="entry name" value="S-adenosyl-L-methionine-dependent methyltransferases"/>
    <property type="match status" value="1"/>
</dbReference>
<proteinExistence type="predicted"/>
<dbReference type="InterPro" id="IPR004398">
    <property type="entry name" value="RNA_MeTrfase_RsmD"/>
</dbReference>
<accession>A0A318MIG6</accession>